<evidence type="ECO:0000256" key="3">
    <source>
        <dbReference type="RuleBase" id="RU003858"/>
    </source>
</evidence>
<dbReference type="GO" id="GO:0031629">
    <property type="term" value="P:synaptic vesicle fusion to presynaptic active zone membrane"/>
    <property type="evidence" value="ECO:0007669"/>
    <property type="project" value="TreeGrafter"/>
</dbReference>
<reference evidence="6" key="2">
    <citation type="submission" date="2025-08" db="UniProtKB">
        <authorList>
            <consortium name="Ensembl"/>
        </authorList>
    </citation>
    <scope>IDENTIFICATION</scope>
</reference>
<dbReference type="InterPro" id="IPR000727">
    <property type="entry name" value="T_SNARE_dom"/>
</dbReference>
<protein>
    <recommendedName>
        <fullName evidence="5">t-SNARE coiled-coil homology domain-containing protein</fullName>
    </recommendedName>
</protein>
<feature type="domain" description="T-SNARE coiled-coil homology" evidence="5">
    <location>
        <begin position="165"/>
        <end position="227"/>
    </location>
</feature>
<dbReference type="AlphaFoldDB" id="H2TEE5"/>
<gene>
    <name evidence="6" type="primary">LOC101062144</name>
</gene>
<accession>H2TEE5</accession>
<dbReference type="Gene3D" id="1.20.58.70">
    <property type="match status" value="1"/>
</dbReference>
<dbReference type="GO" id="GO:0006886">
    <property type="term" value="P:intracellular protein transport"/>
    <property type="evidence" value="ECO:0007669"/>
    <property type="project" value="InterPro"/>
</dbReference>
<comment type="similarity">
    <text evidence="1 3">Belongs to the syntaxin family.</text>
</comment>
<dbReference type="InterPro" id="IPR045242">
    <property type="entry name" value="Syntaxin"/>
</dbReference>
<dbReference type="Proteomes" id="UP000005226">
    <property type="component" value="Chromosome 6"/>
</dbReference>
<reference evidence="6 7" key="1">
    <citation type="journal article" date="2011" name="Genome Biol. Evol.">
        <title>Integration of the genetic map and genome assembly of fugu facilitates insights into distinct features of genome evolution in teleosts and mammals.</title>
        <authorList>
            <person name="Kai W."/>
            <person name="Kikuchi K."/>
            <person name="Tohari S."/>
            <person name="Chew A.K."/>
            <person name="Tay A."/>
            <person name="Fujiwara A."/>
            <person name="Hosoya S."/>
            <person name="Suetake H."/>
            <person name="Naruse K."/>
            <person name="Brenner S."/>
            <person name="Suzuki Y."/>
            <person name="Venkatesh B."/>
        </authorList>
    </citation>
    <scope>NUCLEOTIDE SEQUENCE [LARGE SCALE GENOMIC DNA]</scope>
</reference>
<keyword evidence="2" id="KW-0175">Coiled coil</keyword>
<dbReference type="GeneTree" id="ENSGT01030000234627"/>
<feature type="compositionally biased region" description="Basic residues" evidence="4">
    <location>
        <begin position="246"/>
        <end position="256"/>
    </location>
</feature>
<proteinExistence type="inferred from homology"/>
<dbReference type="Ensembl" id="ENSTRUT00000023134.3">
    <property type="protein sequence ID" value="ENSTRUP00000023038.3"/>
    <property type="gene ID" value="ENSTRUG00000009162.3"/>
</dbReference>
<evidence type="ECO:0000256" key="2">
    <source>
        <dbReference type="ARBA" id="ARBA00023054"/>
    </source>
</evidence>
<dbReference type="InterPro" id="IPR006011">
    <property type="entry name" value="Syntaxin_N"/>
</dbReference>
<evidence type="ECO:0000313" key="6">
    <source>
        <dbReference type="Ensembl" id="ENSTRUP00000023038.3"/>
    </source>
</evidence>
<reference evidence="6" key="3">
    <citation type="submission" date="2025-09" db="UniProtKB">
        <authorList>
            <consortium name="Ensembl"/>
        </authorList>
    </citation>
    <scope>IDENTIFICATION</scope>
</reference>
<evidence type="ECO:0000256" key="4">
    <source>
        <dbReference type="SAM" id="MobiDB-lite"/>
    </source>
</evidence>
<sequence length="264" mass="30625">MEELFMKVGQVRTQLDKLSRHVEEAQKRHVLILSNPVQEQRYFAALISATKDELDKLEQETRRDVHVIRHQLKVMQTQLPAEDSSVVTRIHRNQLGHMTLCFTDIMKRHHATQTAFREKCKAQIRRQLHIVNEETTDEELEQMLDRDRLAVFMSHMSSSFSTEALNQIHARHRDIVRLESSIKDLQQVFCDVAALLDSQGELINNIEKNVTSAAEYVGQARAEAHKAVTYKKNPTRITSLPNFLKPSKKKPNRAKQNRSELDQN</sequence>
<dbReference type="Pfam" id="PF00804">
    <property type="entry name" value="Syntaxin"/>
    <property type="match status" value="1"/>
</dbReference>
<feature type="region of interest" description="Disordered" evidence="4">
    <location>
        <begin position="238"/>
        <end position="264"/>
    </location>
</feature>
<dbReference type="STRING" id="31033.ENSTRUP00000023038"/>
<name>H2TEE5_TAKRU</name>
<dbReference type="PANTHER" id="PTHR19957">
    <property type="entry name" value="SYNTAXIN"/>
    <property type="match status" value="1"/>
</dbReference>
<dbReference type="SUPFAM" id="SSF47661">
    <property type="entry name" value="t-snare proteins"/>
    <property type="match status" value="1"/>
</dbReference>
<dbReference type="PROSITE" id="PS00914">
    <property type="entry name" value="SYNTAXIN"/>
    <property type="match status" value="1"/>
</dbReference>
<dbReference type="GO" id="GO:0000149">
    <property type="term" value="F:SNARE binding"/>
    <property type="evidence" value="ECO:0007669"/>
    <property type="project" value="TreeGrafter"/>
</dbReference>
<evidence type="ECO:0000256" key="1">
    <source>
        <dbReference type="ARBA" id="ARBA00009063"/>
    </source>
</evidence>
<dbReference type="SMART" id="SM00503">
    <property type="entry name" value="SynN"/>
    <property type="match status" value="1"/>
</dbReference>
<evidence type="ECO:0000259" key="5">
    <source>
        <dbReference type="PROSITE" id="PS50192"/>
    </source>
</evidence>
<dbReference type="SMART" id="SM00397">
    <property type="entry name" value="t_SNARE"/>
    <property type="match status" value="1"/>
</dbReference>
<dbReference type="InParanoid" id="H2TEE5"/>
<organism evidence="6 7">
    <name type="scientific">Takifugu rubripes</name>
    <name type="common">Japanese pufferfish</name>
    <name type="synonym">Fugu rubripes</name>
    <dbReference type="NCBI Taxonomy" id="31033"/>
    <lineage>
        <taxon>Eukaryota</taxon>
        <taxon>Metazoa</taxon>
        <taxon>Chordata</taxon>
        <taxon>Craniata</taxon>
        <taxon>Vertebrata</taxon>
        <taxon>Euteleostomi</taxon>
        <taxon>Actinopterygii</taxon>
        <taxon>Neopterygii</taxon>
        <taxon>Teleostei</taxon>
        <taxon>Neoteleostei</taxon>
        <taxon>Acanthomorphata</taxon>
        <taxon>Eupercaria</taxon>
        <taxon>Tetraodontiformes</taxon>
        <taxon>Tetradontoidea</taxon>
        <taxon>Tetraodontidae</taxon>
        <taxon>Takifugu</taxon>
    </lineage>
</organism>
<dbReference type="OMA" id="REIMIEF"/>
<dbReference type="GO" id="GO:0031201">
    <property type="term" value="C:SNARE complex"/>
    <property type="evidence" value="ECO:0007669"/>
    <property type="project" value="TreeGrafter"/>
</dbReference>
<dbReference type="GO" id="GO:0008021">
    <property type="term" value="C:synaptic vesicle"/>
    <property type="evidence" value="ECO:0007669"/>
    <property type="project" value="TreeGrafter"/>
</dbReference>
<dbReference type="Gene3D" id="1.20.5.110">
    <property type="match status" value="1"/>
</dbReference>
<dbReference type="GO" id="GO:0048278">
    <property type="term" value="P:vesicle docking"/>
    <property type="evidence" value="ECO:0007669"/>
    <property type="project" value="TreeGrafter"/>
</dbReference>
<dbReference type="InterPro" id="IPR010989">
    <property type="entry name" value="SNARE"/>
</dbReference>
<dbReference type="PROSITE" id="PS50192">
    <property type="entry name" value="T_SNARE"/>
    <property type="match status" value="1"/>
</dbReference>
<evidence type="ECO:0000313" key="7">
    <source>
        <dbReference type="Proteomes" id="UP000005226"/>
    </source>
</evidence>
<dbReference type="PANTHER" id="PTHR19957:SF36">
    <property type="entry name" value="SYNTAXIN-2"/>
    <property type="match status" value="1"/>
</dbReference>
<dbReference type="InterPro" id="IPR006012">
    <property type="entry name" value="Syntaxin/epimorphin_CS"/>
</dbReference>
<dbReference type="GO" id="GO:0048787">
    <property type="term" value="C:presynaptic active zone membrane"/>
    <property type="evidence" value="ECO:0007669"/>
    <property type="project" value="TreeGrafter"/>
</dbReference>
<dbReference type="GO" id="GO:0005484">
    <property type="term" value="F:SNAP receptor activity"/>
    <property type="evidence" value="ECO:0007669"/>
    <property type="project" value="InterPro"/>
</dbReference>
<keyword evidence="7" id="KW-1185">Reference proteome</keyword>